<sequence length="338" mass="37233">MPLPPDMEEATPSRVSDSSFTSASPQKLRAAVNSGIWSAEEDQRLRDAVGKLGTRWLAVAIEVGTRNGEQCAKRWNDNVNPELDHSPWSAEEDKLILPLVALYGHNWKLISQSFPQARAPLSIKNRYSLLMRRQKRQNAKQQQRSLATTRDKFLDLRDAPPFNNYPACKFSVAAVNTQDVSLPSSNSPAVPAQHVPTNPSMDPSKAFLGSPVMGQHTAFSPDHISEDAVQQQQQQQQLDQTSFQGTGWDDQNGIFSSIDFDQFFDSADMSIQPAGADSMMLNVHGVGDGGNKGVEFSVTCSRSKLKAMVCHAFEGAMVEAAGLSEEDPVTVTLRLMRW</sequence>
<evidence type="ECO:0000259" key="7">
    <source>
        <dbReference type="PROSITE" id="PS51294"/>
    </source>
</evidence>
<dbReference type="InterPro" id="IPR051575">
    <property type="entry name" value="Myb-like_DNA-bd"/>
</dbReference>
<protein>
    <recommendedName>
        <fullName evidence="10">Myb-like DNA-binding protein</fullName>
    </recommendedName>
</protein>
<name>A0AAE0NXC1_9PEZI</name>
<keyword evidence="3" id="KW-0804">Transcription</keyword>
<evidence type="ECO:0000313" key="8">
    <source>
        <dbReference type="EMBL" id="KAK3389473.1"/>
    </source>
</evidence>
<dbReference type="GO" id="GO:0000978">
    <property type="term" value="F:RNA polymerase II cis-regulatory region sequence-specific DNA binding"/>
    <property type="evidence" value="ECO:0007669"/>
    <property type="project" value="TreeGrafter"/>
</dbReference>
<reference evidence="8" key="1">
    <citation type="journal article" date="2023" name="Mol. Phylogenet. Evol.">
        <title>Genome-scale phylogeny and comparative genomics of the fungal order Sordariales.</title>
        <authorList>
            <person name="Hensen N."/>
            <person name="Bonometti L."/>
            <person name="Westerberg I."/>
            <person name="Brannstrom I.O."/>
            <person name="Guillou S."/>
            <person name="Cros-Aarteil S."/>
            <person name="Calhoun S."/>
            <person name="Haridas S."/>
            <person name="Kuo A."/>
            <person name="Mondo S."/>
            <person name="Pangilinan J."/>
            <person name="Riley R."/>
            <person name="LaButti K."/>
            <person name="Andreopoulos B."/>
            <person name="Lipzen A."/>
            <person name="Chen C."/>
            <person name="Yan M."/>
            <person name="Daum C."/>
            <person name="Ng V."/>
            <person name="Clum A."/>
            <person name="Steindorff A."/>
            <person name="Ohm R.A."/>
            <person name="Martin F."/>
            <person name="Silar P."/>
            <person name="Natvig D.O."/>
            <person name="Lalanne C."/>
            <person name="Gautier V."/>
            <person name="Ament-Velasquez S.L."/>
            <person name="Kruys A."/>
            <person name="Hutchinson M.I."/>
            <person name="Powell A.J."/>
            <person name="Barry K."/>
            <person name="Miller A.N."/>
            <person name="Grigoriev I.V."/>
            <person name="Debuchy R."/>
            <person name="Gladieux P."/>
            <person name="Hiltunen Thoren M."/>
            <person name="Johannesson H."/>
        </authorList>
    </citation>
    <scope>NUCLEOTIDE SEQUENCE</scope>
    <source>
        <strain evidence="8">CBS 232.78</strain>
    </source>
</reference>
<dbReference type="InterPro" id="IPR009057">
    <property type="entry name" value="Homeodomain-like_sf"/>
</dbReference>
<evidence type="ECO:0000256" key="1">
    <source>
        <dbReference type="ARBA" id="ARBA00023015"/>
    </source>
</evidence>
<comment type="caution">
    <text evidence="8">The sequence shown here is derived from an EMBL/GenBank/DDBJ whole genome shotgun (WGS) entry which is preliminary data.</text>
</comment>
<dbReference type="EMBL" id="JAULSW010000002">
    <property type="protein sequence ID" value="KAK3389473.1"/>
    <property type="molecule type" value="Genomic_DNA"/>
</dbReference>
<dbReference type="GO" id="GO:0001006">
    <property type="term" value="F:RNA polymerase III type 3 promoter sequence-specific DNA binding"/>
    <property type="evidence" value="ECO:0007669"/>
    <property type="project" value="TreeGrafter"/>
</dbReference>
<evidence type="ECO:0000256" key="5">
    <source>
        <dbReference type="SAM" id="MobiDB-lite"/>
    </source>
</evidence>
<feature type="domain" description="HTH myb-type" evidence="7">
    <location>
        <begin position="29"/>
        <end position="83"/>
    </location>
</feature>
<organism evidence="8 9">
    <name type="scientific">Podospora didyma</name>
    <dbReference type="NCBI Taxonomy" id="330526"/>
    <lineage>
        <taxon>Eukaryota</taxon>
        <taxon>Fungi</taxon>
        <taxon>Dikarya</taxon>
        <taxon>Ascomycota</taxon>
        <taxon>Pezizomycotina</taxon>
        <taxon>Sordariomycetes</taxon>
        <taxon>Sordariomycetidae</taxon>
        <taxon>Sordariales</taxon>
        <taxon>Podosporaceae</taxon>
        <taxon>Podospora</taxon>
    </lineage>
</organism>
<dbReference type="PANTHER" id="PTHR46621">
    <property type="entry name" value="SNRNA-ACTIVATING PROTEIN COMPLEX SUBUNIT 4"/>
    <property type="match status" value="1"/>
</dbReference>
<evidence type="ECO:0008006" key="10">
    <source>
        <dbReference type="Google" id="ProtNLM"/>
    </source>
</evidence>
<dbReference type="SMART" id="SM00717">
    <property type="entry name" value="SANT"/>
    <property type="match status" value="2"/>
</dbReference>
<dbReference type="GO" id="GO:0042795">
    <property type="term" value="P:snRNA transcription by RNA polymerase II"/>
    <property type="evidence" value="ECO:0007669"/>
    <property type="project" value="TreeGrafter"/>
</dbReference>
<evidence type="ECO:0000256" key="3">
    <source>
        <dbReference type="ARBA" id="ARBA00023163"/>
    </source>
</evidence>
<dbReference type="PANTHER" id="PTHR46621:SF1">
    <property type="entry name" value="SNRNA-ACTIVATING PROTEIN COMPLEX SUBUNIT 4"/>
    <property type="match status" value="1"/>
</dbReference>
<evidence type="ECO:0000259" key="6">
    <source>
        <dbReference type="PROSITE" id="PS50090"/>
    </source>
</evidence>
<keyword evidence="4" id="KW-0539">Nucleus</keyword>
<keyword evidence="9" id="KW-1185">Reference proteome</keyword>
<dbReference type="InterPro" id="IPR017930">
    <property type="entry name" value="Myb_dom"/>
</dbReference>
<dbReference type="Gene3D" id="1.10.10.60">
    <property type="entry name" value="Homeodomain-like"/>
    <property type="match status" value="2"/>
</dbReference>
<dbReference type="PROSITE" id="PS51294">
    <property type="entry name" value="HTH_MYB"/>
    <property type="match status" value="2"/>
</dbReference>
<dbReference type="AlphaFoldDB" id="A0AAE0NXC1"/>
<feature type="domain" description="Myb-like" evidence="6">
    <location>
        <begin position="29"/>
        <end position="79"/>
    </location>
</feature>
<feature type="domain" description="Myb-like" evidence="6">
    <location>
        <begin position="80"/>
        <end position="131"/>
    </location>
</feature>
<feature type="compositionally biased region" description="Polar residues" evidence="5">
    <location>
        <begin position="13"/>
        <end position="25"/>
    </location>
</feature>
<dbReference type="Pfam" id="PF13921">
    <property type="entry name" value="Myb_DNA-bind_6"/>
    <property type="match status" value="1"/>
</dbReference>
<feature type="region of interest" description="Disordered" evidence="5">
    <location>
        <begin position="1"/>
        <end position="25"/>
    </location>
</feature>
<keyword evidence="1" id="KW-0805">Transcription regulation</keyword>
<dbReference type="InterPro" id="IPR001005">
    <property type="entry name" value="SANT/Myb"/>
</dbReference>
<feature type="region of interest" description="Disordered" evidence="5">
    <location>
        <begin position="223"/>
        <end position="247"/>
    </location>
</feature>
<dbReference type="GO" id="GO:0019185">
    <property type="term" value="C:snRNA-activating protein complex"/>
    <property type="evidence" value="ECO:0007669"/>
    <property type="project" value="TreeGrafter"/>
</dbReference>
<dbReference type="PROSITE" id="PS50090">
    <property type="entry name" value="MYB_LIKE"/>
    <property type="match status" value="2"/>
</dbReference>
<accession>A0AAE0NXC1</accession>
<dbReference type="CDD" id="cd00167">
    <property type="entry name" value="SANT"/>
    <property type="match status" value="2"/>
</dbReference>
<reference evidence="8" key="2">
    <citation type="submission" date="2023-06" db="EMBL/GenBank/DDBJ databases">
        <authorList>
            <consortium name="Lawrence Berkeley National Laboratory"/>
            <person name="Haridas S."/>
            <person name="Hensen N."/>
            <person name="Bonometti L."/>
            <person name="Westerberg I."/>
            <person name="Brannstrom I.O."/>
            <person name="Guillou S."/>
            <person name="Cros-Aarteil S."/>
            <person name="Calhoun S."/>
            <person name="Kuo A."/>
            <person name="Mondo S."/>
            <person name="Pangilinan J."/>
            <person name="Riley R."/>
            <person name="LaButti K."/>
            <person name="Andreopoulos B."/>
            <person name="Lipzen A."/>
            <person name="Chen C."/>
            <person name="Yanf M."/>
            <person name="Daum C."/>
            <person name="Ng V."/>
            <person name="Clum A."/>
            <person name="Steindorff A."/>
            <person name="Ohm R."/>
            <person name="Martin F."/>
            <person name="Silar P."/>
            <person name="Natvig D."/>
            <person name="Lalanne C."/>
            <person name="Gautier V."/>
            <person name="Ament-velasquez S.L."/>
            <person name="Kruys A."/>
            <person name="Hutchinson M.I."/>
            <person name="Powell A.J."/>
            <person name="Barry K."/>
            <person name="Miller A.N."/>
            <person name="Grigoriev I.V."/>
            <person name="Debuchy R."/>
            <person name="Gladieux P."/>
            <person name="Thoren M.H."/>
            <person name="Johannesson H."/>
        </authorList>
    </citation>
    <scope>NUCLEOTIDE SEQUENCE</scope>
    <source>
        <strain evidence="8">CBS 232.78</strain>
    </source>
</reference>
<keyword evidence="2" id="KW-0238">DNA-binding</keyword>
<evidence type="ECO:0000256" key="4">
    <source>
        <dbReference type="ARBA" id="ARBA00023242"/>
    </source>
</evidence>
<gene>
    <name evidence="8" type="ORF">B0H63DRAFT_556622</name>
</gene>
<feature type="domain" description="HTH myb-type" evidence="7">
    <location>
        <begin position="85"/>
        <end position="135"/>
    </location>
</feature>
<evidence type="ECO:0000256" key="2">
    <source>
        <dbReference type="ARBA" id="ARBA00023125"/>
    </source>
</evidence>
<dbReference type="GO" id="GO:0042796">
    <property type="term" value="P:snRNA transcription by RNA polymerase III"/>
    <property type="evidence" value="ECO:0007669"/>
    <property type="project" value="TreeGrafter"/>
</dbReference>
<evidence type="ECO:0000313" key="9">
    <source>
        <dbReference type="Proteomes" id="UP001285441"/>
    </source>
</evidence>
<dbReference type="SUPFAM" id="SSF46689">
    <property type="entry name" value="Homeodomain-like"/>
    <property type="match status" value="1"/>
</dbReference>
<dbReference type="Proteomes" id="UP001285441">
    <property type="component" value="Unassembled WGS sequence"/>
</dbReference>
<proteinExistence type="predicted"/>